<keyword evidence="5" id="KW-0539">Nucleus</keyword>
<dbReference type="GO" id="GO:0046872">
    <property type="term" value="F:metal ion binding"/>
    <property type="evidence" value="ECO:0007669"/>
    <property type="project" value="UniProtKB-KW"/>
</dbReference>
<organism evidence="6 7">
    <name type="scientific">Rhizodiscina lignyota</name>
    <dbReference type="NCBI Taxonomy" id="1504668"/>
    <lineage>
        <taxon>Eukaryota</taxon>
        <taxon>Fungi</taxon>
        <taxon>Dikarya</taxon>
        <taxon>Ascomycota</taxon>
        <taxon>Pezizomycotina</taxon>
        <taxon>Dothideomycetes</taxon>
        <taxon>Pleosporomycetidae</taxon>
        <taxon>Aulographales</taxon>
        <taxon>Rhizodiscinaceae</taxon>
        <taxon>Rhizodiscina</taxon>
    </lineage>
</organism>
<keyword evidence="4" id="KW-0804">Transcription</keyword>
<evidence type="ECO:0000256" key="2">
    <source>
        <dbReference type="ARBA" id="ARBA00022833"/>
    </source>
</evidence>
<keyword evidence="1" id="KW-0479">Metal-binding</keyword>
<dbReference type="PANTHER" id="PTHR47660:SF3">
    <property type="entry name" value="FINGER DOMAIN PROTEIN, PUTATIVE (AFU_ORTHOLOGUE AFUA_4G03310)-RELATED"/>
    <property type="match status" value="1"/>
</dbReference>
<keyword evidence="3" id="KW-0805">Transcription regulation</keyword>
<gene>
    <name evidence="6" type="ORF">NA57DRAFT_76292</name>
</gene>
<protein>
    <recommendedName>
        <fullName evidence="8">Transcription factor domain-containing protein</fullName>
    </recommendedName>
</protein>
<dbReference type="AlphaFoldDB" id="A0A9P4M5V2"/>
<evidence type="ECO:0008006" key="8">
    <source>
        <dbReference type="Google" id="ProtNLM"/>
    </source>
</evidence>
<dbReference type="OrthoDB" id="5423818at2759"/>
<dbReference type="EMBL" id="ML978126">
    <property type="protein sequence ID" value="KAF2099056.1"/>
    <property type="molecule type" value="Genomic_DNA"/>
</dbReference>
<evidence type="ECO:0000313" key="6">
    <source>
        <dbReference type="EMBL" id="KAF2099056.1"/>
    </source>
</evidence>
<evidence type="ECO:0000313" key="7">
    <source>
        <dbReference type="Proteomes" id="UP000799772"/>
    </source>
</evidence>
<evidence type="ECO:0000256" key="5">
    <source>
        <dbReference type="ARBA" id="ARBA00023242"/>
    </source>
</evidence>
<dbReference type="PANTHER" id="PTHR47660">
    <property type="entry name" value="TRANSCRIPTION FACTOR WITH C2H2 AND ZN(2)-CYS(6) DNA BINDING DOMAIN (EUROFUNG)-RELATED-RELATED"/>
    <property type="match status" value="1"/>
</dbReference>
<evidence type="ECO:0000256" key="3">
    <source>
        <dbReference type="ARBA" id="ARBA00023015"/>
    </source>
</evidence>
<name>A0A9P4M5V2_9PEZI</name>
<proteinExistence type="predicted"/>
<evidence type="ECO:0000256" key="4">
    <source>
        <dbReference type="ARBA" id="ARBA00023163"/>
    </source>
</evidence>
<evidence type="ECO:0000256" key="1">
    <source>
        <dbReference type="ARBA" id="ARBA00022723"/>
    </source>
</evidence>
<dbReference type="Proteomes" id="UP000799772">
    <property type="component" value="Unassembled WGS sequence"/>
</dbReference>
<reference evidence="6" key="1">
    <citation type="journal article" date="2020" name="Stud. Mycol.">
        <title>101 Dothideomycetes genomes: a test case for predicting lifestyles and emergence of pathogens.</title>
        <authorList>
            <person name="Haridas S."/>
            <person name="Albert R."/>
            <person name="Binder M."/>
            <person name="Bloem J."/>
            <person name="Labutti K."/>
            <person name="Salamov A."/>
            <person name="Andreopoulos B."/>
            <person name="Baker S."/>
            <person name="Barry K."/>
            <person name="Bills G."/>
            <person name="Bluhm B."/>
            <person name="Cannon C."/>
            <person name="Castanera R."/>
            <person name="Culley D."/>
            <person name="Daum C."/>
            <person name="Ezra D."/>
            <person name="Gonzalez J."/>
            <person name="Henrissat B."/>
            <person name="Kuo A."/>
            <person name="Liang C."/>
            <person name="Lipzen A."/>
            <person name="Lutzoni F."/>
            <person name="Magnuson J."/>
            <person name="Mondo S."/>
            <person name="Nolan M."/>
            <person name="Ohm R."/>
            <person name="Pangilinan J."/>
            <person name="Park H.-J."/>
            <person name="Ramirez L."/>
            <person name="Alfaro M."/>
            <person name="Sun H."/>
            <person name="Tritt A."/>
            <person name="Yoshinaga Y."/>
            <person name="Zwiers L.-H."/>
            <person name="Turgeon B."/>
            <person name="Goodwin S."/>
            <person name="Spatafora J."/>
            <person name="Crous P."/>
            <person name="Grigoriev I."/>
        </authorList>
    </citation>
    <scope>NUCLEOTIDE SEQUENCE</scope>
    <source>
        <strain evidence="6">CBS 133067</strain>
    </source>
</reference>
<keyword evidence="2" id="KW-0862">Zinc</keyword>
<sequence length="365" mass="41040">MPMDDVETPLERPIPRTAYVAHGDDVGITSNGTTEGLSLQNDDFTWDCLNLPLSFSPVFGMDLTPGEPSLGIRTLDTDSQQPTTTPTLFQPKGFANPASKLSAGIATAMLRGYPEMMRSCDTVPPFFHPHCYEVNGERKVPAPLVNIMSIAQMFHRREENKGFIWQNVDRERKRLVGECDWLDADSLLAALQALCVACLMRFVDGETEIEDFDFQLLTCVNKIATRLVDVTGNLVAKDDLEGRRMTWNEWIFAECKRRTLLVFRVLQKIVHLDILLPCPTLPEYAAAPLPASKQLWRASTAEDWERARDYDSRDLWVHGMLKDGSLAALKDGVDSTHRRIVDWDRWYAGVDELGVLAVLSANIQA</sequence>
<accession>A0A9P4M5V2</accession>
<comment type="caution">
    <text evidence="6">The sequence shown here is derived from an EMBL/GenBank/DDBJ whole genome shotgun (WGS) entry which is preliminary data.</text>
</comment>
<keyword evidence="7" id="KW-1185">Reference proteome</keyword>